<dbReference type="Pfam" id="PF00069">
    <property type="entry name" value="Pkinase"/>
    <property type="match status" value="1"/>
</dbReference>
<dbReference type="Gene3D" id="3.30.200.20">
    <property type="entry name" value="Phosphorylase Kinase, domain 1"/>
    <property type="match status" value="1"/>
</dbReference>
<keyword evidence="3" id="KW-0597">Phosphoprotein</keyword>
<name>A0A4P9Y3C7_9FUNG</name>
<dbReference type="GO" id="GO:0004694">
    <property type="term" value="F:eukaryotic translation initiation factor 2alpha kinase activity"/>
    <property type="evidence" value="ECO:0007669"/>
    <property type="project" value="TreeGrafter"/>
</dbReference>
<reference evidence="15" key="1">
    <citation type="journal article" date="2018" name="Nat. Microbiol.">
        <title>Leveraging single-cell genomics to expand the fungal tree of life.</title>
        <authorList>
            <person name="Ahrendt S.R."/>
            <person name="Quandt C.A."/>
            <person name="Ciobanu D."/>
            <person name="Clum A."/>
            <person name="Salamov A."/>
            <person name="Andreopoulos B."/>
            <person name="Cheng J.F."/>
            <person name="Woyke T."/>
            <person name="Pelin A."/>
            <person name="Henrissat B."/>
            <person name="Reynolds N.K."/>
            <person name="Benny G.L."/>
            <person name="Smith M.E."/>
            <person name="James T.Y."/>
            <person name="Grigoriev I.V."/>
        </authorList>
    </citation>
    <scope>NUCLEOTIDE SEQUENCE [LARGE SCALE GENOMIC DNA]</scope>
</reference>
<evidence type="ECO:0000256" key="10">
    <source>
        <dbReference type="ARBA" id="ARBA00042914"/>
    </source>
</evidence>
<feature type="compositionally biased region" description="Polar residues" evidence="12">
    <location>
        <begin position="345"/>
        <end position="355"/>
    </location>
</feature>
<feature type="domain" description="Protein kinase" evidence="13">
    <location>
        <begin position="104"/>
        <end position="506"/>
    </location>
</feature>
<evidence type="ECO:0000313" key="15">
    <source>
        <dbReference type="Proteomes" id="UP000267251"/>
    </source>
</evidence>
<dbReference type="Gene3D" id="1.10.510.10">
    <property type="entry name" value="Transferase(Phosphotransferase) domain 1"/>
    <property type="match status" value="1"/>
</dbReference>
<dbReference type="InterPro" id="IPR050339">
    <property type="entry name" value="CC_SR_Kinase"/>
</dbReference>
<gene>
    <name evidence="14" type="ORF">BJ684DRAFT_6618</name>
</gene>
<dbReference type="GO" id="GO:0005524">
    <property type="term" value="F:ATP binding"/>
    <property type="evidence" value="ECO:0007669"/>
    <property type="project" value="UniProtKB-UniRule"/>
</dbReference>
<feature type="non-terminal residue" evidence="14">
    <location>
        <position position="506"/>
    </location>
</feature>
<dbReference type="PROSITE" id="PS00107">
    <property type="entry name" value="PROTEIN_KINASE_ATP"/>
    <property type="match status" value="1"/>
</dbReference>
<accession>A0A4P9Y3C7</accession>
<organism evidence="14 15">
    <name type="scientific">Piptocephalis cylindrospora</name>
    <dbReference type="NCBI Taxonomy" id="1907219"/>
    <lineage>
        <taxon>Eukaryota</taxon>
        <taxon>Fungi</taxon>
        <taxon>Fungi incertae sedis</taxon>
        <taxon>Zoopagomycota</taxon>
        <taxon>Zoopagomycotina</taxon>
        <taxon>Zoopagomycetes</taxon>
        <taxon>Zoopagales</taxon>
        <taxon>Piptocephalidaceae</taxon>
        <taxon>Piptocephalis</taxon>
    </lineage>
</organism>
<evidence type="ECO:0000256" key="5">
    <source>
        <dbReference type="ARBA" id="ARBA00022741"/>
    </source>
</evidence>
<dbReference type="AlphaFoldDB" id="A0A4P9Y3C7"/>
<dbReference type="Proteomes" id="UP000267251">
    <property type="component" value="Unassembled WGS sequence"/>
</dbReference>
<dbReference type="PANTHER" id="PTHR11042:SF187">
    <property type="entry name" value="EUKARYOTIC TRANSLATION INITIATION FACTOR 2-ALPHA KINASE 2"/>
    <property type="match status" value="1"/>
</dbReference>
<evidence type="ECO:0000256" key="1">
    <source>
        <dbReference type="ARBA" id="ARBA00012513"/>
    </source>
</evidence>
<dbReference type="GO" id="GO:0005634">
    <property type="term" value="C:nucleus"/>
    <property type="evidence" value="ECO:0007669"/>
    <property type="project" value="TreeGrafter"/>
</dbReference>
<evidence type="ECO:0000256" key="11">
    <source>
        <dbReference type="PROSITE-ProRule" id="PRU10141"/>
    </source>
</evidence>
<dbReference type="Pfam" id="PF22949">
    <property type="entry name" value="HRI2_3H"/>
    <property type="match status" value="1"/>
</dbReference>
<evidence type="ECO:0000256" key="8">
    <source>
        <dbReference type="ARBA" id="ARBA00023193"/>
    </source>
</evidence>
<dbReference type="EMBL" id="KZ988053">
    <property type="protein sequence ID" value="RKP13313.1"/>
    <property type="molecule type" value="Genomic_DNA"/>
</dbReference>
<dbReference type="CDD" id="cd13996">
    <property type="entry name" value="STKc_EIF2AK"/>
    <property type="match status" value="1"/>
</dbReference>
<dbReference type="EC" id="2.7.11.1" evidence="1"/>
<dbReference type="PANTHER" id="PTHR11042">
    <property type="entry name" value="EUKARYOTIC TRANSLATION INITIATION FACTOR 2-ALPHA KINASE EIF2-ALPHA KINASE -RELATED"/>
    <property type="match status" value="1"/>
</dbReference>
<evidence type="ECO:0000256" key="4">
    <source>
        <dbReference type="ARBA" id="ARBA00022679"/>
    </source>
</evidence>
<keyword evidence="6 14" id="KW-0418">Kinase</keyword>
<keyword evidence="15" id="KW-1185">Reference proteome</keyword>
<dbReference type="InterPro" id="IPR054521">
    <property type="entry name" value="HRI2_3H"/>
</dbReference>
<dbReference type="InterPro" id="IPR000719">
    <property type="entry name" value="Prot_kinase_dom"/>
</dbReference>
<dbReference type="GO" id="GO:0005737">
    <property type="term" value="C:cytoplasm"/>
    <property type="evidence" value="ECO:0007669"/>
    <property type="project" value="TreeGrafter"/>
</dbReference>
<evidence type="ECO:0000256" key="9">
    <source>
        <dbReference type="ARBA" id="ARBA00037982"/>
    </source>
</evidence>
<evidence type="ECO:0000256" key="7">
    <source>
        <dbReference type="ARBA" id="ARBA00022840"/>
    </source>
</evidence>
<feature type="compositionally biased region" description="Acidic residues" evidence="12">
    <location>
        <begin position="332"/>
        <end position="343"/>
    </location>
</feature>
<comment type="similarity">
    <text evidence="9">Belongs to the protein kinase superfamily. Ser/Thr protein kinase family. GCN2 subfamily.</text>
</comment>
<dbReference type="OrthoDB" id="1405469at2759"/>
<keyword evidence="4" id="KW-0808">Transferase</keyword>
<evidence type="ECO:0000256" key="6">
    <source>
        <dbReference type="ARBA" id="ARBA00022777"/>
    </source>
</evidence>
<keyword evidence="2" id="KW-0723">Serine/threonine-protein kinase</keyword>
<keyword evidence="8" id="KW-0652">Protein synthesis inhibitor</keyword>
<dbReference type="PROSITE" id="PS00108">
    <property type="entry name" value="PROTEIN_KINASE_ST"/>
    <property type="match status" value="1"/>
</dbReference>
<dbReference type="InterPro" id="IPR017441">
    <property type="entry name" value="Protein_kinase_ATP_BS"/>
</dbReference>
<feature type="non-terminal residue" evidence="14">
    <location>
        <position position="1"/>
    </location>
</feature>
<dbReference type="PROSITE" id="PS50011">
    <property type="entry name" value="PROTEIN_KINASE_DOM"/>
    <property type="match status" value="1"/>
</dbReference>
<keyword evidence="5 11" id="KW-0547">Nucleotide-binding</keyword>
<feature type="region of interest" description="Disordered" evidence="12">
    <location>
        <begin position="325"/>
        <end position="364"/>
    </location>
</feature>
<dbReference type="SMART" id="SM00220">
    <property type="entry name" value="S_TKc"/>
    <property type="match status" value="1"/>
</dbReference>
<evidence type="ECO:0000256" key="2">
    <source>
        <dbReference type="ARBA" id="ARBA00022527"/>
    </source>
</evidence>
<protein>
    <recommendedName>
        <fullName evidence="1">non-specific serine/threonine protein kinase</fullName>
        <ecNumber evidence="1">2.7.11.1</ecNumber>
    </recommendedName>
    <alternativeName>
        <fullName evidence="10">Heme-regulated eukaryotic initiation factor eIF-2-alpha kinase</fullName>
    </alternativeName>
</protein>
<keyword evidence="7 11" id="KW-0067">ATP-binding</keyword>
<dbReference type="InterPro" id="IPR008271">
    <property type="entry name" value="Ser/Thr_kinase_AS"/>
</dbReference>
<evidence type="ECO:0000259" key="13">
    <source>
        <dbReference type="PROSITE" id="PS50011"/>
    </source>
</evidence>
<sequence length="506" mass="56971">RLLLVCLLEDFCKIYEKNPGAQRHLFFTICRALSSMGIIGEEHLSEMASVRSSYKRAFAELVFQAIRSKEVRGSGEDLKIDSPNVPNSLSDFLDSGTSRFQEDFTTLGILGRGAYGKVMKVRNNLDGSIYAVKCILLSGEDVALDKMFREVKAMSRLVHRNIVRYYASWLEHVKMEDYEDEKEESWPSSVEEVIQGRPSPHDLLQQRLHLALYIQMELCNASLYDYLRARDDHLINEAKGMKKDGSVTALDLVSSSHNMALFREIVSAILYLHHKGLLHRDLKPGNVFLSWEGDEQVDRWVTLGREESLQGLTVKVGDFGLVKYEGGGKGEGEDEEDEEEEESNIIASPQGWNSPPRSPEKEYFSFSPAPIKVQSQKEDVGLHPRPAIQRTHTVGIGTALYAAPEQLYSPHPACPAPPSSITSTSSSTSPSYDPRVDIYALGIILMELYHPFSTLMERSVVLTSLREDRVLPDKLLLRWPKVSALILWMTAPDRTLRPTADQVSQL</sequence>
<dbReference type="SUPFAM" id="SSF56112">
    <property type="entry name" value="Protein kinase-like (PK-like)"/>
    <property type="match status" value="1"/>
</dbReference>
<evidence type="ECO:0000256" key="3">
    <source>
        <dbReference type="ARBA" id="ARBA00022553"/>
    </source>
</evidence>
<evidence type="ECO:0000256" key="12">
    <source>
        <dbReference type="SAM" id="MobiDB-lite"/>
    </source>
</evidence>
<feature type="binding site" evidence="11">
    <location>
        <position position="133"/>
    </location>
    <ligand>
        <name>ATP</name>
        <dbReference type="ChEBI" id="CHEBI:30616"/>
    </ligand>
</feature>
<dbReference type="GO" id="GO:0017148">
    <property type="term" value="P:negative regulation of translation"/>
    <property type="evidence" value="ECO:0007669"/>
    <property type="project" value="UniProtKB-KW"/>
</dbReference>
<evidence type="ECO:0000313" key="14">
    <source>
        <dbReference type="EMBL" id="RKP13313.1"/>
    </source>
</evidence>
<dbReference type="InterPro" id="IPR011009">
    <property type="entry name" value="Kinase-like_dom_sf"/>
</dbReference>
<proteinExistence type="inferred from homology"/>